<dbReference type="OMA" id="TRDITWT"/>
<dbReference type="EMBL" id="LN714478">
    <property type="protein sequence ID" value="CEL65137.1"/>
    <property type="molecule type" value="Genomic_DNA"/>
</dbReference>
<evidence type="ECO:0000313" key="2">
    <source>
        <dbReference type="EMBL" id="CBZ50527.1"/>
    </source>
</evidence>
<reference evidence="2" key="1">
    <citation type="submission" date="2011-02" db="EMBL/GenBank/DDBJ databases">
        <authorList>
            <person name="Aslett M."/>
        </authorList>
    </citation>
    <scope>NUCLEOTIDE SEQUENCE</scope>
    <source>
        <strain evidence="2">Liverpool</strain>
    </source>
</reference>
<dbReference type="InterPro" id="IPR036755">
    <property type="entry name" value="SRS_dom_sf"/>
</dbReference>
<dbReference type="Gene3D" id="2.60.40.1320">
    <property type="entry name" value="SRS domain"/>
    <property type="match status" value="2"/>
</dbReference>
<name>F0VA38_NEOCL</name>
<dbReference type="InParanoid" id="F0VA38"/>
<organism evidence="2 4">
    <name type="scientific">Neospora caninum (strain Liverpool)</name>
    <dbReference type="NCBI Taxonomy" id="572307"/>
    <lineage>
        <taxon>Eukaryota</taxon>
        <taxon>Sar</taxon>
        <taxon>Alveolata</taxon>
        <taxon>Apicomplexa</taxon>
        <taxon>Conoidasida</taxon>
        <taxon>Coccidia</taxon>
        <taxon>Eucoccidiorida</taxon>
        <taxon>Eimeriorina</taxon>
        <taxon>Sarcocystidae</taxon>
        <taxon>Neospora</taxon>
    </lineage>
</organism>
<dbReference type="InterPro" id="IPR028352">
    <property type="entry name" value="Surface_antig_SAG1"/>
</dbReference>
<dbReference type="Proteomes" id="UP000007494">
    <property type="component" value="Chromosome IV"/>
</dbReference>
<dbReference type="InterPro" id="IPR007226">
    <property type="entry name" value="SRS_dom"/>
</dbReference>
<keyword evidence="4" id="KW-1185">Reference proteome</keyword>
<dbReference type="VEuPathDB" id="ToxoDB:NCLIV_009960"/>
<dbReference type="RefSeq" id="XP_003880560.1">
    <property type="nucleotide sequence ID" value="XM_003880511.1"/>
</dbReference>
<dbReference type="Pfam" id="PF04092">
    <property type="entry name" value="SAG"/>
    <property type="match status" value="2"/>
</dbReference>
<dbReference type="SUPFAM" id="SSF74877">
    <property type="entry name" value="Major surface antigen p30, SAG1"/>
    <property type="match status" value="2"/>
</dbReference>
<evidence type="ECO:0000259" key="1">
    <source>
        <dbReference type="Pfam" id="PF04092"/>
    </source>
</evidence>
<sequence length="396" mass="41947">MARRGSMQHRRGGLKSKAGKLMVVCMGGVLLIASGQAGAEKLREGLQHRGLQQQASTTVTPTINGATATCTFPTAVGQQTVAASSGLKLSKESLTAVLQCSGEQGATISTIPPNLGANVCVTNYNGKESDKSCRIEGSTDGAETALKELLGTTRDITWTKKTVNEISKASTPTDWSLELLDSDLPLSEKAFFVGCQQTTGTDKRARQTKSCTVTVNVDARDSAVGANNVVTCAYGKNSNPEPLKVVMTTEKNTLTLHCGSEGSVNPASYETQFCDPQGKDMKNCVRKNYVDILPTFLTSWWTKEHEGSTVKLTIPETDFPESEQQFRLSCVLKDRDATNPESEKVKEDSDGAQAAATASRCNVVVVVKSANFASFASPAAEIAAAAAVTGLFASSL</sequence>
<feature type="domain" description="SRS" evidence="1">
    <location>
        <begin position="67"/>
        <end position="217"/>
    </location>
</feature>
<dbReference type="GO" id="GO:0016020">
    <property type="term" value="C:membrane"/>
    <property type="evidence" value="ECO:0007669"/>
    <property type="project" value="InterPro"/>
</dbReference>
<dbReference type="GeneID" id="13441560"/>
<dbReference type="PRINTS" id="PR01801">
    <property type="entry name" value="SURFCEANTIGN"/>
</dbReference>
<reference evidence="2" key="2">
    <citation type="submission" date="2011-03" db="EMBL/GenBank/DDBJ databases">
        <title>Comparative genomics and transcriptomics of Neospora caninum and Toxoplasma gondii.</title>
        <authorList>
            <person name="Reid A.J."/>
            <person name="Sohal A."/>
            <person name="Harris D."/>
            <person name="Quail M."/>
            <person name="Sanders M."/>
            <person name="Berriman M."/>
            <person name="Wastling J.M."/>
            <person name="Pain A."/>
        </authorList>
    </citation>
    <scope>NUCLEOTIDE SEQUENCE</scope>
    <source>
        <strain evidence="2">Liverpool</strain>
    </source>
</reference>
<dbReference type="OrthoDB" id="330519at2759"/>
<feature type="domain" description="SRS" evidence="1">
    <location>
        <begin position="228"/>
        <end position="367"/>
    </location>
</feature>
<dbReference type="EMBL" id="FR823384">
    <property type="protein sequence ID" value="CBZ50527.1"/>
    <property type="molecule type" value="Genomic_DNA"/>
</dbReference>
<evidence type="ECO:0000313" key="3">
    <source>
        <dbReference type="EMBL" id="CEL65137.1"/>
    </source>
</evidence>
<dbReference type="eggNOG" id="ENOG502QZTJ">
    <property type="taxonomic scope" value="Eukaryota"/>
</dbReference>
<evidence type="ECO:0000313" key="4">
    <source>
        <dbReference type="Proteomes" id="UP000007494"/>
    </source>
</evidence>
<dbReference type="AlphaFoldDB" id="F0VA38"/>
<proteinExistence type="predicted"/>
<protein>
    <submittedName>
        <fullName evidence="2 3">Srs domain-containing protein</fullName>
    </submittedName>
</protein>
<accession>F0VA38</accession>
<reference evidence="4" key="3">
    <citation type="journal article" date="2012" name="PLoS Pathog.">
        <title>Comparative genomics of the apicomplexan parasites Toxoplasma gondii and Neospora caninum: Coccidia differing in host range and transmission strategy.</title>
        <authorList>
            <person name="Reid A.J."/>
            <person name="Vermont S.J."/>
            <person name="Cotton J.A."/>
            <person name="Harris D."/>
            <person name="Hill-Cawthorne G.A."/>
            <person name="Konen-Waisman S."/>
            <person name="Latham S.M."/>
            <person name="Mourier T."/>
            <person name="Norton R."/>
            <person name="Quail M.A."/>
            <person name="Sanders M."/>
            <person name="Shanmugam D."/>
            <person name="Sohal A."/>
            <person name="Wasmuth J.D."/>
            <person name="Brunk B."/>
            <person name="Grigg M.E."/>
            <person name="Howard J.C."/>
            <person name="Parkinson J."/>
            <person name="Roos D.S."/>
            <person name="Trees A.J."/>
            <person name="Berriman M."/>
            <person name="Pain A."/>
            <person name="Wastling J.M."/>
        </authorList>
    </citation>
    <scope>NUCLEOTIDE SEQUENCE [LARGE SCALE GENOMIC DNA]</scope>
    <source>
        <strain evidence="4">Liverpool</strain>
    </source>
</reference>
<reference evidence="3" key="4">
    <citation type="journal article" date="2015" name="PLoS ONE">
        <title>Comprehensive Evaluation of Toxoplasma gondii VEG and Neospora caninum LIV Genomes with Tachyzoite Stage Transcriptome and Proteome Defines Novel Transcript Features.</title>
        <authorList>
            <person name="Ramaprasad A."/>
            <person name="Mourier T."/>
            <person name="Naeem R."/>
            <person name="Malas T.B."/>
            <person name="Moussa E."/>
            <person name="Panigrahi A."/>
            <person name="Vermont S.J."/>
            <person name="Otto T.D."/>
            <person name="Wastling J."/>
            <person name="Pain A."/>
        </authorList>
    </citation>
    <scope>NUCLEOTIDE SEQUENCE</scope>
    <source>
        <strain evidence="3">Liverpool</strain>
    </source>
</reference>
<gene>
    <name evidence="3" type="ORF">BN1204_009960</name>
    <name evidence="2" type="ORF">NCLIV_009960</name>
</gene>